<proteinExistence type="predicted"/>
<accession>A0A0L7LDZ5</accession>
<name>A0A0L7LDZ5_OPEBR</name>
<keyword evidence="1" id="KW-0732">Signal</keyword>
<gene>
    <name evidence="2" type="ORF">OBRU01_10191</name>
</gene>
<evidence type="ECO:0000256" key="1">
    <source>
        <dbReference type="SAM" id="SignalP"/>
    </source>
</evidence>
<organism evidence="2 3">
    <name type="scientific">Operophtera brumata</name>
    <name type="common">Winter moth</name>
    <name type="synonym">Phalaena brumata</name>
    <dbReference type="NCBI Taxonomy" id="104452"/>
    <lineage>
        <taxon>Eukaryota</taxon>
        <taxon>Metazoa</taxon>
        <taxon>Ecdysozoa</taxon>
        <taxon>Arthropoda</taxon>
        <taxon>Hexapoda</taxon>
        <taxon>Insecta</taxon>
        <taxon>Pterygota</taxon>
        <taxon>Neoptera</taxon>
        <taxon>Endopterygota</taxon>
        <taxon>Lepidoptera</taxon>
        <taxon>Glossata</taxon>
        <taxon>Ditrysia</taxon>
        <taxon>Geometroidea</taxon>
        <taxon>Geometridae</taxon>
        <taxon>Larentiinae</taxon>
        <taxon>Operophtera</taxon>
    </lineage>
</organism>
<dbReference type="Gene3D" id="2.130.10.10">
    <property type="entry name" value="YVTN repeat-like/Quinoprotein amine dehydrogenase"/>
    <property type="match status" value="1"/>
</dbReference>
<keyword evidence="3" id="KW-1185">Reference proteome</keyword>
<feature type="signal peptide" evidence="1">
    <location>
        <begin position="1"/>
        <end position="17"/>
    </location>
</feature>
<sequence>MKFAIFFVVSVVFICSAELIKDPKCKGSYVNGKFHKKHIIANGLNRPYQLSIYNLHHAIYFSYNVGGDDEDKFEIGYLKKDQKVPTPIPAVKNGFATTIDHHHGISYLGGSDGIYAHDFTKPDEIKHVVKQHNIWDMFYKEHLYFIVYPSQRLHKKHENSSELVEHISEKIYQFAIDGDEDIFITTADGVFQIKNGTTERIPFTGPKIFRAIEVDHQGVAHFCGQNAIYVANKDNNALEEIAHIKNIFGLTFDAEDHIIYSDPHEIVKLLPDTCK</sequence>
<evidence type="ECO:0000313" key="2">
    <source>
        <dbReference type="EMBL" id="KOB73748.1"/>
    </source>
</evidence>
<feature type="chain" id="PRO_5005573198" description="Ommochrome-binding protein" evidence="1">
    <location>
        <begin position="18"/>
        <end position="275"/>
    </location>
</feature>
<reference evidence="2 3" key="1">
    <citation type="journal article" date="2015" name="Genome Biol. Evol.">
        <title>The genome of winter moth (Operophtera brumata) provides a genomic perspective on sexual dimorphism and phenology.</title>
        <authorList>
            <person name="Derks M.F."/>
            <person name="Smit S."/>
            <person name="Salis L."/>
            <person name="Schijlen E."/>
            <person name="Bossers A."/>
            <person name="Mateman C."/>
            <person name="Pijl A.S."/>
            <person name="de Ridder D."/>
            <person name="Groenen M.A."/>
            <person name="Visser M.E."/>
            <person name="Megens H.J."/>
        </authorList>
    </citation>
    <scope>NUCLEOTIDE SEQUENCE [LARGE SCALE GENOMIC DNA]</scope>
    <source>
        <strain evidence="2">WM2013NL</strain>
        <tissue evidence="2">Head and thorax</tissue>
    </source>
</reference>
<evidence type="ECO:0000313" key="3">
    <source>
        <dbReference type="Proteomes" id="UP000037510"/>
    </source>
</evidence>
<dbReference type="SUPFAM" id="SSF63825">
    <property type="entry name" value="YWTD domain"/>
    <property type="match status" value="1"/>
</dbReference>
<dbReference type="InterPro" id="IPR015943">
    <property type="entry name" value="WD40/YVTN_repeat-like_dom_sf"/>
</dbReference>
<dbReference type="AlphaFoldDB" id="A0A0L7LDZ5"/>
<protein>
    <recommendedName>
        <fullName evidence="4">Ommochrome-binding protein</fullName>
    </recommendedName>
</protein>
<dbReference type="Proteomes" id="UP000037510">
    <property type="component" value="Unassembled WGS sequence"/>
</dbReference>
<dbReference type="EMBL" id="JTDY01001487">
    <property type="protein sequence ID" value="KOB73748.1"/>
    <property type="molecule type" value="Genomic_DNA"/>
</dbReference>
<comment type="caution">
    <text evidence="2">The sequence shown here is derived from an EMBL/GenBank/DDBJ whole genome shotgun (WGS) entry which is preliminary data.</text>
</comment>
<evidence type="ECO:0008006" key="4">
    <source>
        <dbReference type="Google" id="ProtNLM"/>
    </source>
</evidence>